<feature type="compositionally biased region" description="Acidic residues" evidence="1">
    <location>
        <begin position="173"/>
        <end position="188"/>
    </location>
</feature>
<organism evidence="2 3">
    <name type="scientific">Phytophthora fragariaefolia</name>
    <dbReference type="NCBI Taxonomy" id="1490495"/>
    <lineage>
        <taxon>Eukaryota</taxon>
        <taxon>Sar</taxon>
        <taxon>Stramenopiles</taxon>
        <taxon>Oomycota</taxon>
        <taxon>Peronosporomycetes</taxon>
        <taxon>Peronosporales</taxon>
        <taxon>Peronosporaceae</taxon>
        <taxon>Phytophthora</taxon>
    </lineage>
</organism>
<evidence type="ECO:0000313" key="2">
    <source>
        <dbReference type="EMBL" id="GMF16863.1"/>
    </source>
</evidence>
<dbReference type="EMBL" id="BSXT01000079">
    <property type="protein sequence ID" value="GMF16863.1"/>
    <property type="molecule type" value="Genomic_DNA"/>
</dbReference>
<feature type="compositionally biased region" description="Polar residues" evidence="1">
    <location>
        <begin position="35"/>
        <end position="47"/>
    </location>
</feature>
<proteinExistence type="predicted"/>
<protein>
    <submittedName>
        <fullName evidence="2">Unnamed protein product</fullName>
    </submittedName>
</protein>
<comment type="caution">
    <text evidence="2">The sequence shown here is derived from an EMBL/GenBank/DDBJ whole genome shotgun (WGS) entry which is preliminary data.</text>
</comment>
<dbReference type="Proteomes" id="UP001165121">
    <property type="component" value="Unassembled WGS sequence"/>
</dbReference>
<feature type="compositionally biased region" description="Basic and acidic residues" evidence="1">
    <location>
        <begin position="49"/>
        <end position="58"/>
    </location>
</feature>
<evidence type="ECO:0000256" key="1">
    <source>
        <dbReference type="SAM" id="MobiDB-lite"/>
    </source>
</evidence>
<feature type="compositionally biased region" description="Basic and acidic residues" evidence="1">
    <location>
        <begin position="213"/>
        <end position="228"/>
    </location>
</feature>
<feature type="compositionally biased region" description="Acidic residues" evidence="1">
    <location>
        <begin position="129"/>
        <end position="141"/>
    </location>
</feature>
<feature type="compositionally biased region" description="Acidic residues" evidence="1">
    <location>
        <begin position="274"/>
        <end position="285"/>
    </location>
</feature>
<feature type="compositionally biased region" description="Low complexity" evidence="1">
    <location>
        <begin position="59"/>
        <end position="72"/>
    </location>
</feature>
<accession>A0A9W6TNK3</accession>
<keyword evidence="3" id="KW-1185">Reference proteome</keyword>
<sequence>MGRRWAHPFKFKVALPVDDPDSESDSGSDWKRGSSDSATSKEVSSSSGDEEKAGKDAADSGSSGEDAASAGETESDVETKMQRNEERSGSVSSRDSDSDDSDLDETVRSRLIRLSKQKNLTHDVSSSDESSDDNGGEENSENESLRKGGAQLMGKMKRRESSSSERASASSDSDSDSEVDSDTDEDTGAGEQKDAVESVRYAAEDSDSDNDIELLKDEEVEGKKRFYFETDSDEDWEPQEEEEEDDEDDDEDEEEEEEEGKKTKATQVVNKFEDSDEEFQDELSDDEFKSKTKTKPSAAFHDGERTQAKSVLGNLTSRVPLIEQTAIYRGVTLSGPPLEFATTQSDEYARFSQDASEIFEDYEVLPKAQQSSLCHDERSPQESAFAQVPRPMLAVTAEAVRRSSRKRKRTTESESQDALEENPSAATMVNIARVGGQFGDHFVESLLTANGRALQGIDDGFDYDKRCW</sequence>
<evidence type="ECO:0000313" key="3">
    <source>
        <dbReference type="Proteomes" id="UP001165121"/>
    </source>
</evidence>
<gene>
    <name evidence="2" type="ORF">Pfra01_000096700</name>
</gene>
<reference evidence="2" key="1">
    <citation type="submission" date="2023-04" db="EMBL/GenBank/DDBJ databases">
        <title>Phytophthora fragariaefolia NBRC 109709.</title>
        <authorList>
            <person name="Ichikawa N."/>
            <person name="Sato H."/>
            <person name="Tonouchi N."/>
        </authorList>
    </citation>
    <scope>NUCLEOTIDE SEQUENCE</scope>
    <source>
        <strain evidence="2">NBRC 109709</strain>
    </source>
</reference>
<feature type="compositionally biased region" description="Acidic residues" evidence="1">
    <location>
        <begin position="230"/>
        <end position="258"/>
    </location>
</feature>
<feature type="compositionally biased region" description="Basic residues" evidence="1">
    <location>
        <begin position="1"/>
        <end position="10"/>
    </location>
</feature>
<dbReference type="OrthoDB" id="76598at2759"/>
<dbReference type="AlphaFoldDB" id="A0A9W6TNK3"/>
<feature type="region of interest" description="Disordered" evidence="1">
    <location>
        <begin position="1"/>
        <end position="303"/>
    </location>
</feature>
<name>A0A9W6TNK3_9STRA</name>
<feature type="compositionally biased region" description="Basic and acidic residues" evidence="1">
    <location>
        <begin position="77"/>
        <end position="88"/>
    </location>
</feature>
<feature type="region of interest" description="Disordered" evidence="1">
    <location>
        <begin position="398"/>
        <end position="423"/>
    </location>
</feature>